<evidence type="ECO:0000256" key="15">
    <source>
        <dbReference type="ARBA" id="ARBA00033028"/>
    </source>
</evidence>
<evidence type="ECO:0000256" key="12">
    <source>
        <dbReference type="ARBA" id="ARBA00023186"/>
    </source>
</evidence>
<dbReference type="Proteomes" id="UP000185674">
    <property type="component" value="Chromosome"/>
</dbReference>
<sequence length="345" mass="38900">MQGSKKIYIWTGVLGLVVLVTLLVMWLRPAASSAQRSDVTATQLSAASAVHASAQNAANTTMPFSSTSQRDTEINCQLKRDGSNRLVVNEQTRNCFEYFLTQYGEKSIAQIDQDFKTYLAASLTDPALSQTTDLWQRYLKYREALGTLPEPAGPKNELAYFQSVFASRMALRQRFFSAPEIEGLFGSEDLYNQYTLNRMRILNNNALSDVEKAKQLRALFDQLPTDWKANLEQLSTLDDLRQLTASIKRKGGSAQELHDMRTQLVGPEATTRLENLDTQRTAWKATVTQYLDARQSILDSSMSDSAKQKAIESLRNSTFSRQQDQVRIQTFEAAKDRGQRLPLTE</sequence>
<keyword evidence="5 16" id="KW-1003">Cell membrane</keyword>
<evidence type="ECO:0000256" key="2">
    <source>
        <dbReference type="ARBA" id="ARBA00004383"/>
    </source>
</evidence>
<evidence type="ECO:0000256" key="5">
    <source>
        <dbReference type="ARBA" id="ARBA00022475"/>
    </source>
</evidence>
<keyword evidence="7 16" id="KW-0812">Transmembrane</keyword>
<keyword evidence="9 16" id="KW-1133">Transmembrane helix</keyword>
<dbReference type="HAMAP" id="MF_00790">
    <property type="entry name" value="Lipase_chap"/>
    <property type="match status" value="1"/>
</dbReference>
<evidence type="ECO:0000256" key="11">
    <source>
        <dbReference type="ARBA" id="ARBA00023136"/>
    </source>
</evidence>
<dbReference type="GO" id="GO:0006457">
    <property type="term" value="P:protein folding"/>
    <property type="evidence" value="ECO:0007669"/>
    <property type="project" value="UniProtKB-UniRule"/>
</dbReference>
<evidence type="ECO:0000256" key="13">
    <source>
        <dbReference type="ARBA" id="ARBA00030948"/>
    </source>
</evidence>
<dbReference type="GO" id="GO:0005886">
    <property type="term" value="C:plasma membrane"/>
    <property type="evidence" value="ECO:0007669"/>
    <property type="project" value="UniProtKB-SubCell"/>
</dbReference>
<evidence type="ECO:0000256" key="1">
    <source>
        <dbReference type="ARBA" id="ARBA00003280"/>
    </source>
</evidence>
<dbReference type="GO" id="GO:0051082">
    <property type="term" value="F:unfolded protein binding"/>
    <property type="evidence" value="ECO:0007669"/>
    <property type="project" value="UniProtKB-UniRule"/>
</dbReference>
<dbReference type="EMBL" id="CP016896">
    <property type="protein sequence ID" value="APV36617.1"/>
    <property type="molecule type" value="Genomic_DNA"/>
</dbReference>
<reference evidence="17 18" key="1">
    <citation type="submission" date="2016-08" db="EMBL/GenBank/DDBJ databases">
        <title>Complete genome sequence of Acinetobacter baylyi strain GFJ2.</title>
        <authorList>
            <person name="Tabata M."/>
            <person name="Kuboki S."/>
            <person name="Gibu N."/>
            <person name="Kinouchi Y."/>
            <person name="Vangnai A."/>
            <person name="Kasai D."/>
            <person name="Fukuda M."/>
        </authorList>
    </citation>
    <scope>NUCLEOTIDE SEQUENCE [LARGE SCALE GENOMIC DNA]</scope>
    <source>
        <strain evidence="17 18">GFJ2</strain>
    </source>
</reference>
<dbReference type="RefSeq" id="WP_076033108.1">
    <property type="nucleotide sequence ID" value="NZ_CP016896.1"/>
</dbReference>
<keyword evidence="6 16" id="KW-0997">Cell inner membrane</keyword>
<evidence type="ECO:0000256" key="10">
    <source>
        <dbReference type="ARBA" id="ARBA00023098"/>
    </source>
</evidence>
<keyword evidence="11 16" id="KW-0472">Membrane</keyword>
<keyword evidence="12 16" id="KW-0143">Chaperone</keyword>
<evidence type="ECO:0000313" key="18">
    <source>
        <dbReference type="Proteomes" id="UP000185674"/>
    </source>
</evidence>
<feature type="transmembrane region" description="Helical" evidence="16">
    <location>
        <begin position="7"/>
        <end position="27"/>
    </location>
</feature>
<evidence type="ECO:0000256" key="4">
    <source>
        <dbReference type="ARBA" id="ARBA00019692"/>
    </source>
</evidence>
<evidence type="ECO:0000313" key="17">
    <source>
        <dbReference type="EMBL" id="APV36617.1"/>
    </source>
</evidence>
<dbReference type="InterPro" id="IPR004961">
    <property type="entry name" value="Lipase_chaperone"/>
</dbReference>
<evidence type="ECO:0000256" key="14">
    <source>
        <dbReference type="ARBA" id="ARBA00031542"/>
    </source>
</evidence>
<comment type="function">
    <text evidence="1 16">May be involved in the folding of the extracellular lipase during its passage through the periplasm.</text>
</comment>
<proteinExistence type="inferred from homology"/>
<evidence type="ECO:0000256" key="9">
    <source>
        <dbReference type="ARBA" id="ARBA00022989"/>
    </source>
</evidence>
<dbReference type="STRING" id="487316.BEN76_11555"/>
<dbReference type="AlphaFoldDB" id="A0A1P8EK82"/>
<accession>A0A1P8EK82</accession>
<name>A0A1P8EK82_9GAMM</name>
<dbReference type="eggNOG" id="COG5380">
    <property type="taxonomic scope" value="Bacteria"/>
</dbReference>
<evidence type="ECO:0000256" key="16">
    <source>
        <dbReference type="HAMAP-Rule" id="MF_00790"/>
    </source>
</evidence>
<keyword evidence="10 16" id="KW-0443">Lipid metabolism</keyword>
<evidence type="ECO:0000256" key="7">
    <source>
        <dbReference type="ARBA" id="ARBA00022692"/>
    </source>
</evidence>
<evidence type="ECO:0000256" key="6">
    <source>
        <dbReference type="ARBA" id="ARBA00022519"/>
    </source>
</evidence>
<evidence type="ECO:0000256" key="3">
    <source>
        <dbReference type="ARBA" id="ARBA00010358"/>
    </source>
</evidence>
<protein>
    <recommendedName>
        <fullName evidence="4 16">Lipase chaperone</fullName>
    </recommendedName>
    <alternativeName>
        <fullName evidence="16">Lipase activator protein</fullName>
    </alternativeName>
    <alternativeName>
        <fullName evidence="15 16">Lipase foldase</fullName>
    </alternativeName>
    <alternativeName>
        <fullName evidence="13 16">Lipase helper protein</fullName>
    </alternativeName>
    <alternativeName>
        <fullName evidence="14 16">Lipase modulator</fullName>
    </alternativeName>
</protein>
<dbReference type="SUPFAM" id="SSF158855">
    <property type="entry name" value="Lipase chaperone-like"/>
    <property type="match status" value="1"/>
</dbReference>
<comment type="subcellular location">
    <subcellularLocation>
        <location evidence="2">Cell inner membrane</location>
        <topology evidence="2">Single-pass membrane protein</topology>
        <orientation evidence="2">Periplasmic side</orientation>
    </subcellularLocation>
</comment>
<comment type="similarity">
    <text evidence="3 16">Belongs to the lipase chaperone family.</text>
</comment>
<gene>
    <name evidence="16" type="primary">lifO</name>
    <name evidence="17" type="ORF">BEN76_11555</name>
</gene>
<keyword evidence="8 16" id="KW-0442">Lipid degradation</keyword>
<dbReference type="Pfam" id="PF03280">
    <property type="entry name" value="Lipase_chap"/>
    <property type="match status" value="1"/>
</dbReference>
<organism evidence="17 18">
    <name type="scientific">Acinetobacter soli</name>
    <dbReference type="NCBI Taxonomy" id="487316"/>
    <lineage>
        <taxon>Bacteria</taxon>
        <taxon>Pseudomonadati</taxon>
        <taxon>Pseudomonadota</taxon>
        <taxon>Gammaproteobacteria</taxon>
        <taxon>Moraxellales</taxon>
        <taxon>Moraxellaceae</taxon>
        <taxon>Acinetobacter</taxon>
    </lineage>
</organism>
<dbReference type="KEGG" id="asol:BEN76_11555"/>
<evidence type="ECO:0000256" key="8">
    <source>
        <dbReference type="ARBA" id="ARBA00022963"/>
    </source>
</evidence>
<dbReference type="GO" id="GO:0016042">
    <property type="term" value="P:lipid catabolic process"/>
    <property type="evidence" value="ECO:0007669"/>
    <property type="project" value="UniProtKB-UniRule"/>
</dbReference>